<name>A0A840BWH7_9HYPH</name>
<sequence length="39" mass="4287">MADEPELTPREARQGRLGLPVLIILLSSLALAVLAWLFL</sequence>
<feature type="transmembrane region" description="Helical" evidence="1">
    <location>
        <begin position="17"/>
        <end position="38"/>
    </location>
</feature>
<dbReference type="AlphaFoldDB" id="A0A840BWH7"/>
<evidence type="ECO:0000313" key="2">
    <source>
        <dbReference type="EMBL" id="MBB4017705.1"/>
    </source>
</evidence>
<evidence type="ECO:0000313" key="3">
    <source>
        <dbReference type="Proteomes" id="UP000577362"/>
    </source>
</evidence>
<organism evidence="2 3">
    <name type="scientific">Chelatococcus caeni</name>
    <dbReference type="NCBI Taxonomy" id="1348468"/>
    <lineage>
        <taxon>Bacteria</taxon>
        <taxon>Pseudomonadati</taxon>
        <taxon>Pseudomonadota</taxon>
        <taxon>Alphaproteobacteria</taxon>
        <taxon>Hyphomicrobiales</taxon>
        <taxon>Chelatococcaceae</taxon>
        <taxon>Chelatococcus</taxon>
    </lineage>
</organism>
<proteinExistence type="predicted"/>
<evidence type="ECO:0000256" key="1">
    <source>
        <dbReference type="SAM" id="Phobius"/>
    </source>
</evidence>
<dbReference type="Proteomes" id="UP000577362">
    <property type="component" value="Unassembled WGS sequence"/>
</dbReference>
<keyword evidence="1" id="KW-1133">Transmembrane helix</keyword>
<keyword evidence="1" id="KW-0472">Membrane</keyword>
<dbReference type="EMBL" id="JACIEN010000003">
    <property type="protein sequence ID" value="MBB4017705.1"/>
    <property type="molecule type" value="Genomic_DNA"/>
</dbReference>
<protein>
    <submittedName>
        <fullName evidence="2">Uncharacterized protein</fullName>
    </submittedName>
</protein>
<gene>
    <name evidence="2" type="ORF">GGR16_002739</name>
</gene>
<keyword evidence="1" id="KW-0812">Transmembrane</keyword>
<reference evidence="2 3" key="1">
    <citation type="submission" date="2020-08" db="EMBL/GenBank/DDBJ databases">
        <title>Genomic Encyclopedia of Type Strains, Phase IV (KMG-IV): sequencing the most valuable type-strain genomes for metagenomic binning, comparative biology and taxonomic classification.</title>
        <authorList>
            <person name="Goeker M."/>
        </authorList>
    </citation>
    <scope>NUCLEOTIDE SEQUENCE [LARGE SCALE GENOMIC DNA]</scope>
    <source>
        <strain evidence="2 3">DSM 103737</strain>
    </source>
</reference>
<comment type="caution">
    <text evidence="2">The sequence shown here is derived from an EMBL/GenBank/DDBJ whole genome shotgun (WGS) entry which is preliminary data.</text>
</comment>
<accession>A0A840BWH7</accession>
<keyword evidence="3" id="KW-1185">Reference proteome</keyword>